<evidence type="ECO:0000313" key="3">
    <source>
        <dbReference type="Proteomes" id="UP001147700"/>
    </source>
</evidence>
<comment type="caution">
    <text evidence="2">The sequence shown here is derived from an EMBL/GenBank/DDBJ whole genome shotgun (WGS) entry which is preliminary data.</text>
</comment>
<keyword evidence="3" id="KW-1185">Reference proteome</keyword>
<dbReference type="PROSITE" id="PS50943">
    <property type="entry name" value="HTH_CROC1"/>
    <property type="match status" value="1"/>
</dbReference>
<dbReference type="Proteomes" id="UP001147700">
    <property type="component" value="Unassembled WGS sequence"/>
</dbReference>
<reference evidence="2" key="1">
    <citation type="submission" date="2022-10" db="EMBL/GenBank/DDBJ databases">
        <title>The WGS of Solirubrobacter sp. CPCC 204708.</title>
        <authorList>
            <person name="Jiang Z."/>
        </authorList>
    </citation>
    <scope>NUCLEOTIDE SEQUENCE</scope>
    <source>
        <strain evidence="2">CPCC 204708</strain>
    </source>
</reference>
<name>A0ABT4RK35_9ACTN</name>
<organism evidence="2 3">
    <name type="scientific">Solirubrobacter deserti</name>
    <dbReference type="NCBI Taxonomy" id="2282478"/>
    <lineage>
        <taxon>Bacteria</taxon>
        <taxon>Bacillati</taxon>
        <taxon>Actinomycetota</taxon>
        <taxon>Thermoleophilia</taxon>
        <taxon>Solirubrobacterales</taxon>
        <taxon>Solirubrobacteraceae</taxon>
        <taxon>Solirubrobacter</taxon>
    </lineage>
</organism>
<evidence type="ECO:0000259" key="1">
    <source>
        <dbReference type="PROSITE" id="PS50943"/>
    </source>
</evidence>
<dbReference type="CDD" id="cd00093">
    <property type="entry name" value="HTH_XRE"/>
    <property type="match status" value="1"/>
</dbReference>
<protein>
    <submittedName>
        <fullName evidence="2">Helix-turn-helix domain-containing protein</fullName>
    </submittedName>
</protein>
<accession>A0ABT4RK35</accession>
<dbReference type="Gene3D" id="1.10.260.40">
    <property type="entry name" value="lambda repressor-like DNA-binding domains"/>
    <property type="match status" value="1"/>
</dbReference>
<gene>
    <name evidence="2" type="ORF">OJ962_15590</name>
</gene>
<dbReference type="SMART" id="SM00530">
    <property type="entry name" value="HTH_XRE"/>
    <property type="match status" value="1"/>
</dbReference>
<dbReference type="RefSeq" id="WP_202954478.1">
    <property type="nucleotide sequence ID" value="NZ_JAPCID010000020.1"/>
</dbReference>
<dbReference type="EMBL" id="JAPCID010000020">
    <property type="protein sequence ID" value="MDA0138926.1"/>
    <property type="molecule type" value="Genomic_DNA"/>
</dbReference>
<sequence>MLGDVIKRRCEELNLTQTELADRVGVHVRQIRRYERGEQQPVLGVAAKLAATLGISLDELAELDGGPLDGEWWSARRVRIDGRELIATTPVTLRRRGDVITVEGRGLRGELRVWEAERVLTGWYGGAGAPGTMFFALRGEAVAEGRWVARTADGTVVSGSAVLARTREDATQVIAALTG</sequence>
<dbReference type="InterPro" id="IPR001387">
    <property type="entry name" value="Cro/C1-type_HTH"/>
</dbReference>
<dbReference type="SUPFAM" id="SSF47413">
    <property type="entry name" value="lambda repressor-like DNA-binding domains"/>
    <property type="match status" value="1"/>
</dbReference>
<evidence type="ECO:0000313" key="2">
    <source>
        <dbReference type="EMBL" id="MDA0138926.1"/>
    </source>
</evidence>
<dbReference type="InterPro" id="IPR010982">
    <property type="entry name" value="Lambda_DNA-bd_dom_sf"/>
</dbReference>
<proteinExistence type="predicted"/>
<feature type="domain" description="HTH cro/C1-type" evidence="1">
    <location>
        <begin position="6"/>
        <end position="60"/>
    </location>
</feature>
<dbReference type="Pfam" id="PF01381">
    <property type="entry name" value="HTH_3"/>
    <property type="match status" value="1"/>
</dbReference>